<evidence type="ECO:0000313" key="4">
    <source>
        <dbReference type="EMBL" id="TXL73078.1"/>
    </source>
</evidence>
<comment type="caution">
    <text evidence="4">The sequence shown here is derived from an EMBL/GenBank/DDBJ whole genome shotgun (WGS) entry which is preliminary data.</text>
</comment>
<keyword evidence="2" id="KW-0574">Periplasm</keyword>
<keyword evidence="5" id="KW-1185">Reference proteome</keyword>
<dbReference type="SUPFAM" id="SSF53850">
    <property type="entry name" value="Periplasmic binding protein-like II"/>
    <property type="match status" value="1"/>
</dbReference>
<accession>A0A5C8PH07</accession>
<dbReference type="EMBL" id="VDUZ01000028">
    <property type="protein sequence ID" value="TXL73078.1"/>
    <property type="molecule type" value="Genomic_DNA"/>
</dbReference>
<evidence type="ECO:0000256" key="1">
    <source>
        <dbReference type="ARBA" id="ARBA00022729"/>
    </source>
</evidence>
<dbReference type="OrthoDB" id="7374867at2"/>
<organism evidence="4 5">
    <name type="scientific">Vineibacter terrae</name>
    <dbReference type="NCBI Taxonomy" id="2586908"/>
    <lineage>
        <taxon>Bacteria</taxon>
        <taxon>Pseudomonadati</taxon>
        <taxon>Pseudomonadota</taxon>
        <taxon>Alphaproteobacteria</taxon>
        <taxon>Hyphomicrobiales</taxon>
        <taxon>Vineibacter</taxon>
    </lineage>
</organism>
<name>A0A5C8PH07_9HYPH</name>
<gene>
    <name evidence="4" type="ORF">FHP25_23070</name>
</gene>
<proteinExistence type="predicted"/>
<evidence type="ECO:0000256" key="2">
    <source>
        <dbReference type="ARBA" id="ARBA00022764"/>
    </source>
</evidence>
<evidence type="ECO:0000313" key="5">
    <source>
        <dbReference type="Proteomes" id="UP000321638"/>
    </source>
</evidence>
<sequence>MALWRAASSRPRAASASRQSANSAVTLIGYHPGSGRDERMASDIGQLLTVDKQASQSVRKSVPRAAQEGVDVMTEQHPAGLTRRAILAGSGALALAGTARAQTAAPDLAAARSEGKVVIYNNWQPNGIEPLLRRFREAVPGIQTEQIRLGSNPLIERFQTEFAAGRHLCDVLVTFPDERIDEGMKQGWMAAWTPAEIGHFAPEFNNGNMLFTIQHSRECIIWNKAQVRPADAPKEWADLLDPKWKGKVGMNPPWRSVAIQQICAFWEDLGIKDAAARLKANEVRFFEGSGGIIQAVIRGDVRVAELTDLPLNPLLEDGAPVGFVYPKSGTTLSANKAFVAAKAPHPNAAKVFLNWLMTAEGQVHLQTYCGLSVTRKGAPPLSKLPATAQLSNVVDGEKILTPDRQKAIVETWRSTFGIR</sequence>
<dbReference type="Proteomes" id="UP000321638">
    <property type="component" value="Unassembled WGS sequence"/>
</dbReference>
<dbReference type="PANTHER" id="PTHR30006">
    <property type="entry name" value="THIAMINE-BINDING PERIPLASMIC PROTEIN-RELATED"/>
    <property type="match status" value="1"/>
</dbReference>
<dbReference type="Gene3D" id="3.40.190.10">
    <property type="entry name" value="Periplasmic binding protein-like II"/>
    <property type="match status" value="2"/>
</dbReference>
<feature type="region of interest" description="Disordered" evidence="3">
    <location>
        <begin position="1"/>
        <end position="21"/>
    </location>
</feature>
<dbReference type="PANTHER" id="PTHR30006:SF24">
    <property type="entry name" value="SLL0237 PROTEIN"/>
    <property type="match status" value="1"/>
</dbReference>
<keyword evidence="1" id="KW-0732">Signal</keyword>
<dbReference type="AlphaFoldDB" id="A0A5C8PH07"/>
<protein>
    <submittedName>
        <fullName evidence="4">Extracellular solute-binding protein</fullName>
    </submittedName>
</protein>
<evidence type="ECO:0000256" key="3">
    <source>
        <dbReference type="SAM" id="MobiDB-lite"/>
    </source>
</evidence>
<reference evidence="4 5" key="1">
    <citation type="submission" date="2019-06" db="EMBL/GenBank/DDBJ databases">
        <title>New taxonomy in bacterial strain CC-CFT640, isolated from vineyard.</title>
        <authorList>
            <person name="Lin S.-Y."/>
            <person name="Tsai C.-F."/>
            <person name="Young C.-C."/>
        </authorList>
    </citation>
    <scope>NUCLEOTIDE SEQUENCE [LARGE SCALE GENOMIC DNA]</scope>
    <source>
        <strain evidence="4 5">CC-CFT640</strain>
    </source>
</reference>
<dbReference type="Pfam" id="PF13416">
    <property type="entry name" value="SBP_bac_8"/>
    <property type="match status" value="1"/>
</dbReference>
<dbReference type="InterPro" id="IPR006059">
    <property type="entry name" value="SBP"/>
</dbReference>